<dbReference type="EMBL" id="GL945017">
    <property type="protein sequence ID" value="EGN56794.1"/>
    <property type="molecule type" value="Genomic_DNA"/>
</dbReference>
<dbReference type="eggNOG" id="COG0776">
    <property type="taxonomic scope" value="Bacteria"/>
</dbReference>
<dbReference type="Proteomes" id="UP000002772">
    <property type="component" value="Unassembled WGS sequence"/>
</dbReference>
<dbReference type="InterPro" id="IPR010992">
    <property type="entry name" value="IHF-like_DNA-bd_dom_sf"/>
</dbReference>
<dbReference type="SUPFAM" id="SSF47729">
    <property type="entry name" value="IHF-like DNA-binding proteins"/>
    <property type="match status" value="1"/>
</dbReference>
<dbReference type="HOGENOM" id="CLU_078159_1_0_10"/>
<evidence type="ECO:0000256" key="1">
    <source>
        <dbReference type="ARBA" id="ARBA00023125"/>
    </source>
</evidence>
<evidence type="ECO:0000313" key="3">
    <source>
        <dbReference type="EMBL" id="EGN56794.1"/>
    </source>
</evidence>
<evidence type="ECO:0000259" key="2">
    <source>
        <dbReference type="Pfam" id="PF18291"/>
    </source>
</evidence>
<dbReference type="AlphaFoldDB" id="F8NAD1"/>
<name>F8NAD1_9BACT</name>
<feature type="domain" description="HU" evidence="2">
    <location>
        <begin position="1"/>
        <end position="127"/>
    </location>
</feature>
<evidence type="ECO:0000313" key="4">
    <source>
        <dbReference type="Proteomes" id="UP000002772"/>
    </source>
</evidence>
<sequence length="201" mass="23351">MEINYEEQNIENAQGSGKPQRFVRLRHRRALTVEEIENRIEQSTTLTRADVRGVLAELRRVIVDSLCEGRRFHLQGIGYLSLSAGLALPEERKEATVTGKDIYLRGINFLPEEKLLNTIKKQVSFHKSDCPSKSITYTAEELWPKVESYLSSHQYLTTRIMREEFVLGKNKALEWLTKWVEDGHLTKQGTHHLPIYFRKPD</sequence>
<dbReference type="OrthoDB" id="1070719at2"/>
<accession>F8NAD1</accession>
<proteinExistence type="predicted"/>
<dbReference type="Pfam" id="PF18291">
    <property type="entry name" value="HU-HIG"/>
    <property type="match status" value="1"/>
</dbReference>
<dbReference type="RefSeq" id="WP_007574085.1">
    <property type="nucleotide sequence ID" value="NZ_BPTS01000001.1"/>
</dbReference>
<dbReference type="GO" id="GO:0003677">
    <property type="term" value="F:DNA binding"/>
    <property type="evidence" value="ECO:0007669"/>
    <property type="project" value="UniProtKB-KW"/>
</dbReference>
<dbReference type="InterPro" id="IPR041607">
    <property type="entry name" value="HU-HIG"/>
</dbReference>
<gene>
    <name evidence="3" type="ORF">Premu_1365</name>
</gene>
<dbReference type="Gene3D" id="4.10.520.10">
    <property type="entry name" value="IHF-like DNA-binding proteins"/>
    <property type="match status" value="1"/>
</dbReference>
<organism evidence="3 4">
    <name type="scientific">Hallella multisaccharivorax DSM 17128</name>
    <dbReference type="NCBI Taxonomy" id="688246"/>
    <lineage>
        <taxon>Bacteria</taxon>
        <taxon>Pseudomonadati</taxon>
        <taxon>Bacteroidota</taxon>
        <taxon>Bacteroidia</taxon>
        <taxon>Bacteroidales</taxon>
        <taxon>Prevotellaceae</taxon>
        <taxon>Hallella</taxon>
    </lineage>
</organism>
<keyword evidence="1" id="KW-0238">DNA-binding</keyword>
<protein>
    <recommendedName>
        <fullName evidence="2">HU domain-containing protein</fullName>
    </recommendedName>
</protein>
<keyword evidence="4" id="KW-1185">Reference proteome</keyword>
<reference evidence="4" key="1">
    <citation type="journal article" date="2011" name="Stand. Genomic Sci.">
        <title>Non-contiguous finished genome sequence of the opportunistic oral pathogen Prevotella multisaccharivorax type strain (PPPA20).</title>
        <authorList>
            <person name="Pati A."/>
            <person name="Gronow S."/>
            <person name="Lu M."/>
            <person name="Lapidus A."/>
            <person name="Nolan M."/>
            <person name="Lucas S."/>
            <person name="Hammon N."/>
            <person name="Deshpande S."/>
            <person name="Cheng J.F."/>
            <person name="Tapia R."/>
            <person name="Han C."/>
            <person name="Goodwin L."/>
            <person name="Pitluck S."/>
            <person name="Liolios K."/>
            <person name="Pagani I."/>
            <person name="Mavromatis K."/>
            <person name="Mikhailova N."/>
            <person name="Huntemann M."/>
            <person name="Chen A."/>
            <person name="Palaniappan K."/>
            <person name="Land M."/>
            <person name="Hauser L."/>
            <person name="Detter J.C."/>
            <person name="Brambilla E.M."/>
            <person name="Rohde M."/>
            <person name="Goker M."/>
            <person name="Woyke T."/>
            <person name="Bristow J."/>
            <person name="Eisen J.A."/>
            <person name="Markowitz V."/>
            <person name="Hugenholtz P."/>
            <person name="Kyrpides N.C."/>
            <person name="Klenk H.P."/>
            <person name="Ivanova N."/>
        </authorList>
    </citation>
    <scope>NUCLEOTIDE SEQUENCE [LARGE SCALE GENOMIC DNA]</scope>
    <source>
        <strain evidence="4">DSM 17128</strain>
    </source>
</reference>